<dbReference type="NCBIfam" id="TIGR01036">
    <property type="entry name" value="pyrD_sub2"/>
    <property type="match status" value="1"/>
</dbReference>
<dbReference type="Pfam" id="PF04607">
    <property type="entry name" value="RelA_SpoT"/>
    <property type="match status" value="1"/>
</dbReference>
<dbReference type="SUPFAM" id="SSF141523">
    <property type="entry name" value="L,D-transpeptidase catalytic domain-like"/>
    <property type="match status" value="1"/>
</dbReference>
<evidence type="ECO:0000256" key="15">
    <source>
        <dbReference type="ARBA" id="ARBA00022984"/>
    </source>
</evidence>
<feature type="compositionally biased region" description="Polar residues" evidence="21">
    <location>
        <begin position="142"/>
        <end position="154"/>
    </location>
</feature>
<dbReference type="GO" id="GO:0005743">
    <property type="term" value="C:mitochondrial inner membrane"/>
    <property type="evidence" value="ECO:0007669"/>
    <property type="project" value="UniProtKB-SubCell"/>
</dbReference>
<gene>
    <name evidence="23" type="ORF">AXX17_ATUG04390</name>
</gene>
<evidence type="ECO:0000259" key="22">
    <source>
        <dbReference type="PROSITE" id="PS52029"/>
    </source>
</evidence>
<dbReference type="HAMAP" id="MF_00225">
    <property type="entry name" value="DHO_dh_type2"/>
    <property type="match status" value="1"/>
</dbReference>
<organism evidence="23 24">
    <name type="scientific">Arabidopsis thaliana</name>
    <name type="common">Mouse-ear cress</name>
    <dbReference type="NCBI Taxonomy" id="3702"/>
    <lineage>
        <taxon>Eukaryota</taxon>
        <taxon>Viridiplantae</taxon>
        <taxon>Streptophyta</taxon>
        <taxon>Embryophyta</taxon>
        <taxon>Tracheophyta</taxon>
        <taxon>Spermatophyta</taxon>
        <taxon>Magnoliopsida</taxon>
        <taxon>eudicotyledons</taxon>
        <taxon>Gunneridae</taxon>
        <taxon>Pentapetalae</taxon>
        <taxon>rosids</taxon>
        <taxon>malvids</taxon>
        <taxon>Brassicales</taxon>
        <taxon>Brassicaceae</taxon>
        <taxon>Camelineae</taxon>
        <taxon>Arabidopsis</taxon>
    </lineage>
</organism>
<dbReference type="Gene3D" id="3.30.460.10">
    <property type="entry name" value="Beta Polymerase, domain 2"/>
    <property type="match status" value="1"/>
</dbReference>
<evidence type="ECO:0000256" key="3">
    <source>
        <dbReference type="ARBA" id="ARBA00005161"/>
    </source>
</evidence>
<dbReference type="InterPro" id="IPR007685">
    <property type="entry name" value="RelA_SpoT"/>
</dbReference>
<evidence type="ECO:0000256" key="16">
    <source>
        <dbReference type="ARBA" id="ARBA00023002"/>
    </source>
</evidence>
<comment type="cofactor">
    <cofactor evidence="20">
        <name>FMN</name>
        <dbReference type="ChEBI" id="CHEBI:58210"/>
    </cofactor>
    <text evidence="20">Binds 1 FMN per subunit.</text>
</comment>
<keyword evidence="13" id="KW-0067">ATP-binding</keyword>
<keyword evidence="20" id="KW-1133">Transmembrane helix</keyword>
<comment type="similarity">
    <text evidence="4 20">Belongs to the dihydroorotate dehydrogenase family. Type 2 subfamily.</text>
</comment>
<evidence type="ECO:0000256" key="4">
    <source>
        <dbReference type="ARBA" id="ARBA00005359"/>
    </source>
</evidence>
<keyword evidence="16 20" id="KW-0560">Oxidoreductase</keyword>
<dbReference type="NCBIfam" id="NF003652">
    <property type="entry name" value="PRK05286.2-5"/>
    <property type="match status" value="1"/>
</dbReference>
<evidence type="ECO:0000313" key="24">
    <source>
        <dbReference type="Proteomes" id="UP000078284"/>
    </source>
</evidence>
<dbReference type="Gene3D" id="2.40.440.10">
    <property type="entry name" value="L,D-transpeptidase catalytic domain-like"/>
    <property type="match status" value="1"/>
</dbReference>
<keyword evidence="17 20" id="KW-0472">Membrane</keyword>
<comment type="pathway">
    <text evidence="3 20">Pyrimidine metabolism; UMP biosynthesis via de novo pathway; orotate from (S)-dihydroorotate (quinone route): step 1/1.</text>
</comment>
<keyword evidence="20" id="KW-0812">Transmembrane</keyword>
<dbReference type="CDD" id="cd16913">
    <property type="entry name" value="YkuD_like"/>
    <property type="match status" value="1"/>
</dbReference>
<evidence type="ECO:0000256" key="13">
    <source>
        <dbReference type="ARBA" id="ARBA00022840"/>
    </source>
</evidence>
<evidence type="ECO:0000313" key="23">
    <source>
        <dbReference type="EMBL" id="OAO89106.1"/>
    </source>
</evidence>
<dbReference type="PROSITE" id="PS00911">
    <property type="entry name" value="DHODEHASE_1"/>
    <property type="match status" value="1"/>
</dbReference>
<dbReference type="PANTHER" id="PTHR48109:SF4">
    <property type="entry name" value="DIHYDROOROTATE DEHYDROGENASE (QUINONE), MITOCHONDRIAL"/>
    <property type="match status" value="1"/>
</dbReference>
<dbReference type="CDD" id="cd04738">
    <property type="entry name" value="DHOD_2_like"/>
    <property type="match status" value="1"/>
</dbReference>
<dbReference type="GO" id="GO:0006207">
    <property type="term" value="P:'de novo' pyrimidine nucleobase biosynthetic process"/>
    <property type="evidence" value="ECO:0007669"/>
    <property type="project" value="InterPro"/>
</dbReference>
<keyword evidence="14" id="KW-0133">Cell shape</keyword>
<dbReference type="EC" id="1.3.5.2" evidence="6 20"/>
<dbReference type="UniPathway" id="UPA00070">
    <property type="reaction ID" value="UER00946"/>
</dbReference>
<evidence type="ECO:0000256" key="14">
    <source>
        <dbReference type="ARBA" id="ARBA00022960"/>
    </source>
</evidence>
<comment type="subunit">
    <text evidence="5">Homotetramer.</text>
</comment>
<dbReference type="GO" id="GO:0005524">
    <property type="term" value="F:ATP binding"/>
    <property type="evidence" value="ECO:0007669"/>
    <property type="project" value="UniProtKB-KW"/>
</dbReference>
<dbReference type="Pfam" id="PF03734">
    <property type="entry name" value="YkuD"/>
    <property type="match status" value="1"/>
</dbReference>
<dbReference type="EMBL" id="LUHQ01000024">
    <property type="protein sequence ID" value="OAO89106.1"/>
    <property type="molecule type" value="Genomic_DNA"/>
</dbReference>
<dbReference type="InterPro" id="IPR005490">
    <property type="entry name" value="LD_TPept_cat_dom"/>
</dbReference>
<accession>A0A178U587</accession>
<evidence type="ECO:0000256" key="7">
    <source>
        <dbReference type="ARBA" id="ARBA00017599"/>
    </source>
</evidence>
<evidence type="ECO:0000256" key="11">
    <source>
        <dbReference type="ARBA" id="ARBA00022741"/>
    </source>
</evidence>
<dbReference type="CDD" id="cd05399">
    <property type="entry name" value="NT_Rel-Spo_like"/>
    <property type="match status" value="1"/>
</dbReference>
<dbReference type="GO" id="GO:0015969">
    <property type="term" value="P:guanosine tetraphosphate metabolic process"/>
    <property type="evidence" value="ECO:0007669"/>
    <property type="project" value="InterPro"/>
</dbReference>
<evidence type="ECO:0000256" key="17">
    <source>
        <dbReference type="ARBA" id="ARBA00023136"/>
    </source>
</evidence>
<comment type="caution">
    <text evidence="23">The sequence shown here is derived from an EMBL/GenBank/DDBJ whole genome shotgun (WGS) entry which is preliminary data.</text>
</comment>
<keyword evidence="10" id="KW-0808">Transferase</keyword>
<dbReference type="GO" id="GO:0044205">
    <property type="term" value="P:'de novo' UMP biosynthetic process"/>
    <property type="evidence" value="ECO:0007669"/>
    <property type="project" value="UniProtKB-UniPathway"/>
</dbReference>
<dbReference type="GO" id="GO:0016301">
    <property type="term" value="F:kinase activity"/>
    <property type="evidence" value="ECO:0007669"/>
    <property type="project" value="UniProtKB-KW"/>
</dbReference>
<protein>
    <recommendedName>
        <fullName evidence="7 20">Dihydroorotate dehydrogenase (quinone), mitochondrial</fullName>
        <shortName evidence="20">DHOdehase</shortName>
        <ecNumber evidence="6 20">1.3.5.2</ecNumber>
    </recommendedName>
</protein>
<dbReference type="SUPFAM" id="SSF51395">
    <property type="entry name" value="FMN-linked oxidoreductases"/>
    <property type="match status" value="1"/>
</dbReference>
<feature type="domain" description="L,D-TPase catalytic" evidence="22">
    <location>
        <begin position="355"/>
        <end position="466"/>
    </location>
</feature>
<dbReference type="SMART" id="SM00954">
    <property type="entry name" value="RelA_SpoT"/>
    <property type="match status" value="1"/>
</dbReference>
<dbReference type="InterPro" id="IPR043519">
    <property type="entry name" value="NT_sf"/>
</dbReference>
<evidence type="ECO:0000256" key="20">
    <source>
        <dbReference type="RuleBase" id="RU361255"/>
    </source>
</evidence>
<feature type="region of interest" description="Disordered" evidence="21">
    <location>
        <begin position="124"/>
        <end position="160"/>
    </location>
</feature>
<dbReference type="AlphaFoldDB" id="A0A178U587"/>
<name>A0A178U587_ARATH</name>
<dbReference type="SUPFAM" id="SSF81301">
    <property type="entry name" value="Nucleotidyltransferase"/>
    <property type="match status" value="1"/>
</dbReference>
<dbReference type="InterPro" id="IPR005720">
    <property type="entry name" value="Dihydroorotate_DH_cat"/>
</dbReference>
<evidence type="ECO:0000256" key="2">
    <source>
        <dbReference type="ARBA" id="ARBA00004752"/>
    </source>
</evidence>
<evidence type="ECO:0000256" key="9">
    <source>
        <dbReference type="ARBA" id="ARBA00022643"/>
    </source>
</evidence>
<comment type="pathway">
    <text evidence="2">Cell wall biogenesis; peptidoglycan biosynthesis.</text>
</comment>
<keyword evidence="12" id="KW-0418">Kinase</keyword>
<dbReference type="GO" id="GO:0106430">
    <property type="term" value="F:dihydroorotate dehydrogenase (quinone) activity"/>
    <property type="evidence" value="ECO:0007669"/>
    <property type="project" value="UniProtKB-EC"/>
</dbReference>
<evidence type="ECO:0000256" key="6">
    <source>
        <dbReference type="ARBA" id="ARBA00012791"/>
    </source>
</evidence>
<evidence type="ECO:0000256" key="10">
    <source>
        <dbReference type="ARBA" id="ARBA00022679"/>
    </source>
</evidence>
<dbReference type="Pfam" id="PF01180">
    <property type="entry name" value="DHO_dh"/>
    <property type="match status" value="1"/>
</dbReference>
<evidence type="ECO:0000256" key="18">
    <source>
        <dbReference type="ARBA" id="ARBA00023316"/>
    </source>
</evidence>
<dbReference type="PROSITE" id="PS52029">
    <property type="entry name" value="LD_TPASE"/>
    <property type="match status" value="1"/>
</dbReference>
<dbReference type="UniPathway" id="UPA00219"/>
<evidence type="ECO:0000256" key="8">
    <source>
        <dbReference type="ARBA" id="ARBA00022630"/>
    </source>
</evidence>
<keyword evidence="11" id="KW-0547">Nucleotide-binding</keyword>
<reference evidence="24" key="1">
    <citation type="journal article" date="2016" name="Proc. Natl. Acad. Sci. U.S.A.">
        <title>Chromosome-level assembly of Arabidopsis thaliana Ler reveals the extent of translocation and inversion polymorphisms.</title>
        <authorList>
            <person name="Zapata L."/>
            <person name="Ding J."/>
            <person name="Willing E.M."/>
            <person name="Hartwig B."/>
            <person name="Bezdan D."/>
            <person name="Jiao W.B."/>
            <person name="Patel V."/>
            <person name="Velikkakam James G."/>
            <person name="Koornneef M."/>
            <person name="Ossowski S."/>
            <person name="Schneeberger K."/>
        </authorList>
    </citation>
    <scope>NUCLEOTIDE SEQUENCE [LARGE SCALE GENOMIC DNA]</scope>
    <source>
        <strain evidence="24">cv. Landsberg erecta</strain>
    </source>
</reference>
<dbReference type="Proteomes" id="UP000078284">
    <property type="component" value="Unassembled WGS sequence"/>
</dbReference>
<dbReference type="InterPro" id="IPR038063">
    <property type="entry name" value="Transpep_catalytic_dom"/>
</dbReference>
<dbReference type="GO" id="GO:0071555">
    <property type="term" value="P:cell wall organization"/>
    <property type="evidence" value="ECO:0007669"/>
    <property type="project" value="UniProtKB-KW"/>
</dbReference>
<evidence type="ECO:0000256" key="1">
    <source>
        <dbReference type="ARBA" id="ARBA00004370"/>
    </source>
</evidence>
<feature type="transmembrane region" description="Helical" evidence="20">
    <location>
        <begin position="96"/>
        <end position="114"/>
    </location>
</feature>
<dbReference type="NCBIfam" id="NF003645">
    <property type="entry name" value="PRK05286.1-2"/>
    <property type="match status" value="1"/>
</dbReference>
<dbReference type="Gene3D" id="1.10.287.860">
    <property type="entry name" value="Nucleotidyltransferase"/>
    <property type="match status" value="1"/>
</dbReference>
<dbReference type="InterPro" id="IPR001295">
    <property type="entry name" value="Dihydroorotate_DH_CS"/>
</dbReference>
<dbReference type="InterPro" id="IPR013785">
    <property type="entry name" value="Aldolase_TIM"/>
</dbReference>
<comment type="subcellular location">
    <subcellularLocation>
        <location evidence="1">Membrane</location>
    </subcellularLocation>
    <subcellularLocation>
        <location evidence="20">Mitochondrion inner membrane</location>
        <topology evidence="20">Single-pass membrane protein</topology>
    </subcellularLocation>
</comment>
<dbReference type="GO" id="GO:0008360">
    <property type="term" value="P:regulation of cell shape"/>
    <property type="evidence" value="ECO:0007669"/>
    <property type="project" value="UniProtKB-KW"/>
</dbReference>
<keyword evidence="15" id="KW-0573">Peptidoglycan synthesis</keyword>
<dbReference type="InterPro" id="IPR005719">
    <property type="entry name" value="Dihydroorotate_DH_2"/>
</dbReference>
<keyword evidence="18" id="KW-0961">Cell wall biogenesis/degradation</keyword>
<comment type="catalytic activity">
    <reaction evidence="19 20">
        <text>(S)-dihydroorotate + a quinone = orotate + a quinol</text>
        <dbReference type="Rhea" id="RHEA:30187"/>
        <dbReference type="ChEBI" id="CHEBI:24646"/>
        <dbReference type="ChEBI" id="CHEBI:30839"/>
        <dbReference type="ChEBI" id="CHEBI:30864"/>
        <dbReference type="ChEBI" id="CHEBI:132124"/>
        <dbReference type="EC" id="1.3.5.2"/>
    </reaction>
</comment>
<dbReference type="Gene3D" id="3.20.20.70">
    <property type="entry name" value="Aldolase class I"/>
    <property type="match status" value="1"/>
</dbReference>
<evidence type="ECO:0000256" key="19">
    <source>
        <dbReference type="ARBA" id="ARBA00048639"/>
    </source>
</evidence>
<proteinExistence type="inferred from homology"/>
<keyword evidence="20" id="KW-0496">Mitochondrion</keyword>
<sequence length="1139" mass="124365">MGKEKDLLEKQINQFYEQSPEVADALPMKDHLLKHENNQMAWYLLGKEYMARGQEAKANYCFKEAGPVYEAFESKANPLLVEPEPKQTKGTRRKTIGWLAFLGAGTLLAIGLLLPGSPVRAPEAGTVKGIDEGSVVPPVKPSANQSPKPGTSPSGAKGQAGGISPYSVIAGAADPSEDGRAVLGGLLTSGSKTPSLIIEAPPLGKWTDWLRTGLPVAEVKPIAGAASSAVDWYAPGWCPCQNAQDSASISKTVQRWKPTQESKLVLRSAVVHYKERTGKWPATPAALAGAYPNNTMAGWNEEMNGWIKEMSGDSGAGQGVKTAPGTGIPWPVAGGGASGGGSPGGSLKAMTVQPLEIVIDTTRHRLAVVSGSVLLRNYAVGLGAAKTPTPQGSFAITEKVRNPNGSATGAFGSRGMTLSDTLYAIHGTDEPDSIGKDESHGCVRMKKSDVEELFDLVTLGTKVTITKGGLPSELRIPAERFHLKPAQDETNPRKKYEWLKVLNTLLYKLAKPLFFRMDPEAAHHLVVDGLGTAARVPGMSAVLSGIWGVKASPELAVDLFGLHFGHPVGLAAGLDKNAKAVRGFSRVGLSFLEVGTVTPLGQPGNEQPRLFRLPPDEALINRMGFNNEGADVMAQRLQRAGKVRIPVAVNIGKNKLTPNEDAASDYRACLQKLYQSGDFFVVNISSPNTPDLRALQHGDELRNLLDAVKDEMEIQARKHGGLPKPILVKIAPDNDETQLAYMAEAIRTSGMSGIIATNTTISRDGLTHGNAKETGGLSGRPLTSRSTEVIRSLYQMTEGKLPIIGSGGIFTAEDAYAKIRAGAHLVEVYTALIYKGPGVVKEITHGLKALLKRDGFSRITQAECPAERKRSRMDGRDWSKFLLPYQQAVEELKIKLKSLRTELKARDEYAPIEFVTGRVKRISSILEKAKRLQVPIEQISTGIEDIAGLRIMCQFVEDIHRVADLIRLRKDLKLVYEKDYITNYKDSGYRSYHIIVEYPVQTSLGSMPVLAEIQIRTLAMNFWATIEHSLNYKYREHLPEHVRERLRKASEAAFQLDKEMSSIRQEIVDAQQDFEEKSGIVRKVLNDIQGLYFFRRVREAAQFQLRFNELWEQEDMWALAELSQEIQIALVRAGKGSSN</sequence>
<dbReference type="PANTHER" id="PTHR48109">
    <property type="entry name" value="DIHYDROOROTATE DEHYDROGENASE (QUINONE), MITOCHONDRIAL-RELATED"/>
    <property type="match status" value="1"/>
</dbReference>
<keyword evidence="8 20" id="KW-0285">Flavoprotein</keyword>
<evidence type="ECO:0000256" key="21">
    <source>
        <dbReference type="SAM" id="MobiDB-lite"/>
    </source>
</evidence>
<dbReference type="ExpressionAtlas" id="A0A178U587">
    <property type="expression patterns" value="baseline and differential"/>
</dbReference>
<keyword evidence="9 20" id="KW-0288">FMN</keyword>
<evidence type="ECO:0000256" key="12">
    <source>
        <dbReference type="ARBA" id="ARBA00022777"/>
    </source>
</evidence>
<dbReference type="InterPro" id="IPR050074">
    <property type="entry name" value="DHO_dehydrogenase"/>
</dbReference>
<dbReference type="PROSITE" id="PS00912">
    <property type="entry name" value="DHODEHASE_2"/>
    <property type="match status" value="1"/>
</dbReference>
<dbReference type="FunFam" id="3.30.460.10:FF:000012">
    <property type="entry name" value="GTP pyrophosphokinase YjbM"/>
    <property type="match status" value="1"/>
</dbReference>
<evidence type="ECO:0000256" key="5">
    <source>
        <dbReference type="ARBA" id="ARBA00011881"/>
    </source>
</evidence>
<keyword evidence="20" id="KW-0999">Mitochondrion inner membrane</keyword>